<protein>
    <submittedName>
        <fullName evidence="1">Uncharacterized protein</fullName>
    </submittedName>
</protein>
<accession>A0A0C2R3Z0</accession>
<dbReference type="EMBL" id="JXRP01000018">
    <property type="protein sequence ID" value="KIL44970.1"/>
    <property type="molecule type" value="Genomic_DNA"/>
</dbReference>
<dbReference type="Proteomes" id="UP000031938">
    <property type="component" value="Unassembled WGS sequence"/>
</dbReference>
<dbReference type="PATRIC" id="fig|889306.3.peg.2527"/>
<name>A0A0C2R3Z0_9BACL</name>
<dbReference type="AlphaFoldDB" id="A0A0C2R3Z0"/>
<gene>
    <name evidence="1" type="ORF">KP78_25140</name>
</gene>
<organism evidence="1 2">
    <name type="scientific">Jeotgalibacillus soli</name>
    <dbReference type="NCBI Taxonomy" id="889306"/>
    <lineage>
        <taxon>Bacteria</taxon>
        <taxon>Bacillati</taxon>
        <taxon>Bacillota</taxon>
        <taxon>Bacilli</taxon>
        <taxon>Bacillales</taxon>
        <taxon>Caryophanaceae</taxon>
        <taxon>Jeotgalibacillus</taxon>
    </lineage>
</organism>
<comment type="caution">
    <text evidence="1">The sequence shown here is derived from an EMBL/GenBank/DDBJ whole genome shotgun (WGS) entry which is preliminary data.</text>
</comment>
<reference evidence="1 2" key="1">
    <citation type="submission" date="2015-01" db="EMBL/GenBank/DDBJ databases">
        <title>Genome sequencing of Jeotgalibacillus soli.</title>
        <authorList>
            <person name="Goh K.M."/>
            <person name="Chan K.-G."/>
            <person name="Yaakop A.S."/>
            <person name="Ee R."/>
            <person name="Gan H.M."/>
            <person name="Chan C.S."/>
        </authorList>
    </citation>
    <scope>NUCLEOTIDE SEQUENCE [LARGE SCALE GENOMIC DNA]</scope>
    <source>
        <strain evidence="1 2">P9</strain>
    </source>
</reference>
<proteinExistence type="predicted"/>
<keyword evidence="2" id="KW-1185">Reference proteome</keyword>
<evidence type="ECO:0000313" key="1">
    <source>
        <dbReference type="EMBL" id="KIL44970.1"/>
    </source>
</evidence>
<sequence>MKRMKRKFSFIGSIMTLNKLFLNWLTQSKKMKTTMSMVKQPWSFLFIFTS</sequence>
<evidence type="ECO:0000313" key="2">
    <source>
        <dbReference type="Proteomes" id="UP000031938"/>
    </source>
</evidence>